<reference evidence="1 2" key="1">
    <citation type="submission" date="2021-07" db="EMBL/GenBank/DDBJ databases">
        <authorList>
            <person name="Chang J."/>
            <person name="Qu Y."/>
            <person name="Liang Y."/>
        </authorList>
    </citation>
    <scope>NUCLEOTIDE SEQUENCE [LARGE SCALE GENOMIC DNA]</scope>
</reference>
<protein>
    <submittedName>
        <fullName evidence="1">Uncharacterized protein</fullName>
    </submittedName>
</protein>
<sequence>MQYRTFKEWAKKGKVVKKGEKSSARTTEGIHLFSSSQVKDVTKGSTIPSEPYYENFGLKREYLNGSDYGWDSLDYDPFKS</sequence>
<proteinExistence type="predicted"/>
<name>A0AAE8Y4J4_9CAUD</name>
<evidence type="ECO:0000313" key="2">
    <source>
        <dbReference type="Proteomes" id="UP000827613"/>
    </source>
</evidence>
<dbReference type="GeneID" id="77950819"/>
<evidence type="ECO:0000313" key="1">
    <source>
        <dbReference type="EMBL" id="UCR91977.1"/>
    </source>
</evidence>
<accession>A0AAE8Y4J4</accession>
<dbReference type="Proteomes" id="UP000827613">
    <property type="component" value="Segment"/>
</dbReference>
<dbReference type="EMBL" id="MZ648214">
    <property type="protein sequence ID" value="UCR91977.1"/>
    <property type="molecule type" value="Genomic_DNA"/>
</dbReference>
<organism evidence="1 2">
    <name type="scientific">Escherichia phage vB_EcoP_IMEP8</name>
    <dbReference type="NCBI Taxonomy" id="2866663"/>
    <lineage>
        <taxon>Viruses</taxon>
        <taxon>Duplodnaviria</taxon>
        <taxon>Heunggongvirae</taxon>
        <taxon>Uroviricota</taxon>
        <taxon>Caudoviricetes</taxon>
        <taxon>Mktvariviridae</taxon>
        <taxon>Gordonclarkvirinae</taxon>
        <taxon>Kuravirus</taxon>
        <taxon>Kuravirus IMEP8</taxon>
    </lineage>
</organism>
<keyword evidence="2" id="KW-1185">Reference proteome</keyword>
<dbReference type="RefSeq" id="YP_010674506.1">
    <property type="nucleotide sequence ID" value="NC_070993.1"/>
</dbReference>
<dbReference type="KEGG" id="vg:77950819"/>